<evidence type="ECO:0000256" key="2">
    <source>
        <dbReference type="ARBA" id="ARBA00023002"/>
    </source>
</evidence>
<dbReference type="SUPFAM" id="SSF55347">
    <property type="entry name" value="Glyceraldehyde-3-phosphate dehydrogenase-like, C-terminal domain"/>
    <property type="match status" value="1"/>
</dbReference>
<evidence type="ECO:0000259" key="3">
    <source>
        <dbReference type="Pfam" id="PF01408"/>
    </source>
</evidence>
<dbReference type="GO" id="GO:0000166">
    <property type="term" value="F:nucleotide binding"/>
    <property type="evidence" value="ECO:0007669"/>
    <property type="project" value="InterPro"/>
</dbReference>
<proteinExistence type="inferred from homology"/>
<dbReference type="PANTHER" id="PTHR22604">
    <property type="entry name" value="OXIDOREDUCTASES"/>
    <property type="match status" value="1"/>
</dbReference>
<dbReference type="Pfam" id="PF22725">
    <property type="entry name" value="GFO_IDH_MocA_C3"/>
    <property type="match status" value="1"/>
</dbReference>
<gene>
    <name evidence="5" type="ORF">UFOPK3389_00012</name>
</gene>
<dbReference type="Gene3D" id="3.30.360.10">
    <property type="entry name" value="Dihydrodipicolinate Reductase, domain 2"/>
    <property type="match status" value="1"/>
</dbReference>
<organism evidence="5">
    <name type="scientific">freshwater metagenome</name>
    <dbReference type="NCBI Taxonomy" id="449393"/>
    <lineage>
        <taxon>unclassified sequences</taxon>
        <taxon>metagenomes</taxon>
        <taxon>ecological metagenomes</taxon>
    </lineage>
</organism>
<sequence>MKHELKWAIMGPGEISVEFLNDLRLAGMHLEAVGSRSLDRAQSYAKKHSINRAYGSYEELVADQDIDIVYISTTNNAHFANAKLALSAGKNVLLEKPFTLDAAQARELAAISRLNGVFLMEAMWTRFLPNHKTLFEKLEQGLIGKPLYLLADHNQNLPKESFPRLYDSALGGGSLLDLGVYPISLAHRLFGNPTRILASASLLPGNVDESMGAIFEYSGGRQALVHSSIISAGPVKASILGNAGRVEMKKSFYEHSPFTVFDRDNNILFEYEGNIEGRGMQYQALEVERCISEGLIESPTMSLDETIQIMEVMDQIRNQTGIEFSGA</sequence>
<protein>
    <submittedName>
        <fullName evidence="5">Unannotated protein</fullName>
    </submittedName>
</protein>
<comment type="similarity">
    <text evidence="1">Belongs to the Gfo/Idh/MocA family.</text>
</comment>
<dbReference type="InterPro" id="IPR055170">
    <property type="entry name" value="GFO_IDH_MocA-like_dom"/>
</dbReference>
<evidence type="ECO:0000256" key="1">
    <source>
        <dbReference type="ARBA" id="ARBA00010928"/>
    </source>
</evidence>
<dbReference type="PANTHER" id="PTHR22604:SF105">
    <property type="entry name" value="TRANS-1,2-DIHYDROBENZENE-1,2-DIOL DEHYDROGENASE"/>
    <property type="match status" value="1"/>
</dbReference>
<dbReference type="InterPro" id="IPR000683">
    <property type="entry name" value="Gfo/Idh/MocA-like_OxRdtase_N"/>
</dbReference>
<dbReference type="GO" id="GO:0016491">
    <property type="term" value="F:oxidoreductase activity"/>
    <property type="evidence" value="ECO:0007669"/>
    <property type="project" value="UniProtKB-KW"/>
</dbReference>
<name>A0A6J7CJ16_9ZZZZ</name>
<dbReference type="Pfam" id="PF01408">
    <property type="entry name" value="GFO_IDH_MocA"/>
    <property type="match status" value="1"/>
</dbReference>
<accession>A0A6J7CJ16</accession>
<dbReference type="InterPro" id="IPR050984">
    <property type="entry name" value="Gfo/Idh/MocA_domain"/>
</dbReference>
<dbReference type="EMBL" id="CAFBLL010000001">
    <property type="protein sequence ID" value="CAB4856778.1"/>
    <property type="molecule type" value="Genomic_DNA"/>
</dbReference>
<reference evidence="5" key="1">
    <citation type="submission" date="2020-05" db="EMBL/GenBank/DDBJ databases">
        <authorList>
            <person name="Chiriac C."/>
            <person name="Salcher M."/>
            <person name="Ghai R."/>
            <person name="Kavagutti S V."/>
        </authorList>
    </citation>
    <scope>NUCLEOTIDE SEQUENCE</scope>
</reference>
<feature type="domain" description="Gfo/Idh/MocA-like oxidoreductase N-terminal" evidence="3">
    <location>
        <begin position="6"/>
        <end position="120"/>
    </location>
</feature>
<dbReference type="Gene3D" id="3.40.50.720">
    <property type="entry name" value="NAD(P)-binding Rossmann-like Domain"/>
    <property type="match status" value="1"/>
</dbReference>
<dbReference type="SUPFAM" id="SSF51735">
    <property type="entry name" value="NAD(P)-binding Rossmann-fold domains"/>
    <property type="match status" value="1"/>
</dbReference>
<evidence type="ECO:0000259" key="4">
    <source>
        <dbReference type="Pfam" id="PF22725"/>
    </source>
</evidence>
<evidence type="ECO:0000313" key="5">
    <source>
        <dbReference type="EMBL" id="CAB4856778.1"/>
    </source>
</evidence>
<feature type="domain" description="GFO/IDH/MocA-like oxidoreductase" evidence="4">
    <location>
        <begin position="133"/>
        <end position="246"/>
    </location>
</feature>
<dbReference type="AlphaFoldDB" id="A0A6J7CJ16"/>
<dbReference type="InterPro" id="IPR036291">
    <property type="entry name" value="NAD(P)-bd_dom_sf"/>
</dbReference>
<keyword evidence="2" id="KW-0560">Oxidoreductase</keyword>